<evidence type="ECO:0000313" key="5">
    <source>
        <dbReference type="Proteomes" id="UP000017590"/>
    </source>
</evidence>
<dbReference type="Pfam" id="PF13649">
    <property type="entry name" value="Methyltransf_25"/>
    <property type="match status" value="1"/>
</dbReference>
<evidence type="ECO:0000313" key="4">
    <source>
        <dbReference type="EMBL" id="AGY75389.1"/>
    </source>
</evidence>
<dbReference type="Gene3D" id="3.40.50.150">
    <property type="entry name" value="Vaccinia Virus protein VP39"/>
    <property type="match status" value="1"/>
</dbReference>
<dbReference type="PANTHER" id="PTHR44942">
    <property type="entry name" value="METHYLTRANSF_11 DOMAIN-CONTAINING PROTEIN"/>
    <property type="match status" value="1"/>
</dbReference>
<dbReference type="GO" id="GO:0032259">
    <property type="term" value="P:methylation"/>
    <property type="evidence" value="ECO:0007669"/>
    <property type="project" value="UniProtKB-KW"/>
</dbReference>
<dbReference type="PANTHER" id="PTHR44942:SF4">
    <property type="entry name" value="METHYLTRANSFERASE TYPE 11 DOMAIN-CONTAINING PROTEIN"/>
    <property type="match status" value="1"/>
</dbReference>
<evidence type="ECO:0000259" key="3">
    <source>
        <dbReference type="Pfam" id="PF13649"/>
    </source>
</evidence>
<reference evidence="5" key="1">
    <citation type="journal article" date="2014" name="Biotechnol. Biofuels">
        <title>Comparison of single-molecule sequencing and hybrid approaches for finishing the genome of Clostridium autoethanogenum and analysis of CRISPR systems in industrial relevant Clostridia.</title>
        <authorList>
            <person name="Brown S.D."/>
            <person name="Nagaraju S."/>
            <person name="Utturkar S."/>
            <person name="De Tissera S."/>
            <person name="Segovia S."/>
            <person name="Mitchell W."/>
            <person name="Land M.L."/>
            <person name="Dassanayake A."/>
            <person name="Kopke M."/>
        </authorList>
    </citation>
    <scope>NUCLEOTIDE SEQUENCE [LARGE SCALE GENOMIC DNA]</scope>
    <source>
        <strain evidence="5">DSM 10061</strain>
    </source>
</reference>
<name>A0ABN4BHM8_9CLOT</name>
<evidence type="ECO:0000256" key="1">
    <source>
        <dbReference type="ARBA" id="ARBA00022603"/>
    </source>
</evidence>
<dbReference type="InterPro" id="IPR041698">
    <property type="entry name" value="Methyltransf_25"/>
</dbReference>
<accession>A0ABN4BHM8</accession>
<keyword evidence="2" id="KW-0808">Transferase</keyword>
<organism evidence="4 5">
    <name type="scientific">Clostridium autoethanogenum DSM 10061</name>
    <dbReference type="NCBI Taxonomy" id="1341692"/>
    <lineage>
        <taxon>Bacteria</taxon>
        <taxon>Bacillati</taxon>
        <taxon>Bacillota</taxon>
        <taxon>Clostridia</taxon>
        <taxon>Eubacteriales</taxon>
        <taxon>Clostridiaceae</taxon>
        <taxon>Clostridium</taxon>
    </lineage>
</organism>
<gene>
    <name evidence="4" type="ORF">CAETHG_1164</name>
</gene>
<keyword evidence="1 4" id="KW-0489">Methyltransferase</keyword>
<keyword evidence="5" id="KW-1185">Reference proteome</keyword>
<dbReference type="GO" id="GO:0008168">
    <property type="term" value="F:methyltransferase activity"/>
    <property type="evidence" value="ECO:0007669"/>
    <property type="project" value="UniProtKB-KW"/>
</dbReference>
<dbReference type="Proteomes" id="UP000017590">
    <property type="component" value="Chromosome"/>
</dbReference>
<sequence length="256" mass="30328">MDLRLKFNEDEYNYDKYRPTYPEELFSDIINYSRISSGYEALEIGIGTGQATLPILQSGCRVTAIELGNNLTRYVKNKFKNYMNFNVINADFIEYTIKTEAFNLVYCATAFHWIPLEQGYVKVRNILKDDGTIALFWNHPFPNRQDDISNIVNRKIYNKYRPSDKEVREFNESDCQRRINELERFGFKDIIYRLYHRKRTLTSNGYIHLLNTYSDHRVLPVEVKNNFEMDMKNAIDEIGGKINIYDTIDLYLAKKK</sequence>
<dbReference type="RefSeq" id="WP_013239864.1">
    <property type="nucleotide sequence ID" value="NC_022592.1"/>
</dbReference>
<proteinExistence type="predicted"/>
<dbReference type="InterPro" id="IPR051052">
    <property type="entry name" value="Diverse_substrate_MTase"/>
</dbReference>
<dbReference type="SUPFAM" id="SSF53335">
    <property type="entry name" value="S-adenosyl-L-methionine-dependent methyltransferases"/>
    <property type="match status" value="1"/>
</dbReference>
<dbReference type="EMBL" id="CP006763">
    <property type="protein sequence ID" value="AGY75389.1"/>
    <property type="molecule type" value="Genomic_DNA"/>
</dbReference>
<dbReference type="CDD" id="cd02440">
    <property type="entry name" value="AdoMet_MTases"/>
    <property type="match status" value="1"/>
</dbReference>
<protein>
    <submittedName>
        <fullName evidence="4">Methyltransferase domain-containing protein</fullName>
    </submittedName>
</protein>
<evidence type="ECO:0000256" key="2">
    <source>
        <dbReference type="ARBA" id="ARBA00022679"/>
    </source>
</evidence>
<feature type="domain" description="Methyltransferase" evidence="3">
    <location>
        <begin position="42"/>
        <end position="131"/>
    </location>
</feature>
<dbReference type="InterPro" id="IPR029063">
    <property type="entry name" value="SAM-dependent_MTases_sf"/>
</dbReference>